<evidence type="ECO:0000256" key="2">
    <source>
        <dbReference type="ARBA" id="ARBA00016807"/>
    </source>
</evidence>
<dbReference type="AlphaFoldDB" id="A0AAD8AG53"/>
<keyword evidence="4" id="KW-0804">Transcription</keyword>
<evidence type="ECO:0000313" key="8">
    <source>
        <dbReference type="Proteomes" id="UP001233999"/>
    </source>
</evidence>
<sequence length="50" mass="6033">MENKSEVKRAKNFTEAEKIMLMEITREFLTIIENRKTDTKTVKVKKDTWE</sequence>
<reference evidence="7" key="2">
    <citation type="submission" date="2023-05" db="EMBL/GenBank/DDBJ databases">
        <authorList>
            <person name="Fouks B."/>
        </authorList>
    </citation>
    <scope>NUCLEOTIDE SEQUENCE</scope>
    <source>
        <strain evidence="7">Stay&amp;Tobe</strain>
        <tissue evidence="7">Testes</tissue>
    </source>
</reference>
<evidence type="ECO:0000256" key="5">
    <source>
        <dbReference type="ARBA" id="ARBA00025466"/>
    </source>
</evidence>
<evidence type="ECO:0000256" key="3">
    <source>
        <dbReference type="ARBA" id="ARBA00023015"/>
    </source>
</evidence>
<evidence type="ECO:0000256" key="1">
    <source>
        <dbReference type="ARBA" id="ARBA00011764"/>
    </source>
</evidence>
<reference evidence="7" key="1">
    <citation type="journal article" date="2023" name="IScience">
        <title>Live-bearing cockroach genome reveals convergent evolutionary mechanisms linked to viviparity in insects and beyond.</title>
        <authorList>
            <person name="Fouks B."/>
            <person name="Harrison M.C."/>
            <person name="Mikhailova A.A."/>
            <person name="Marchal E."/>
            <person name="English S."/>
            <person name="Carruthers M."/>
            <person name="Jennings E.C."/>
            <person name="Chiamaka E.L."/>
            <person name="Frigard R.A."/>
            <person name="Pippel M."/>
            <person name="Attardo G.M."/>
            <person name="Benoit J.B."/>
            <person name="Bornberg-Bauer E."/>
            <person name="Tobe S.S."/>
        </authorList>
    </citation>
    <scope>NUCLEOTIDE SEQUENCE</scope>
    <source>
        <strain evidence="7">Stay&amp;Tobe</strain>
    </source>
</reference>
<comment type="subunit">
    <text evidence="1">Self-associates forming complexes of several hundred monomers.</text>
</comment>
<keyword evidence="8" id="KW-1185">Reference proteome</keyword>
<keyword evidence="3" id="KW-0805">Transcription regulation</keyword>
<dbReference type="Pfam" id="PF13873">
    <property type="entry name" value="Myb_DNA-bind_5"/>
    <property type="match status" value="1"/>
</dbReference>
<protein>
    <recommendedName>
        <fullName evidence="2">Regulatory protein zeste</fullName>
    </recommendedName>
</protein>
<feature type="non-terminal residue" evidence="7">
    <location>
        <position position="50"/>
    </location>
</feature>
<dbReference type="EMBL" id="JASPKZ010001321">
    <property type="protein sequence ID" value="KAJ9598110.1"/>
    <property type="molecule type" value="Genomic_DNA"/>
</dbReference>
<feature type="domain" description="Myb/SANT-like DNA-binding" evidence="6">
    <location>
        <begin position="9"/>
        <end position="50"/>
    </location>
</feature>
<gene>
    <name evidence="7" type="ORF">L9F63_026787</name>
</gene>
<dbReference type="InterPro" id="IPR028002">
    <property type="entry name" value="Myb_DNA-bind_5"/>
</dbReference>
<name>A0AAD8AG53_DIPPU</name>
<evidence type="ECO:0000256" key="4">
    <source>
        <dbReference type="ARBA" id="ARBA00023163"/>
    </source>
</evidence>
<evidence type="ECO:0000313" key="7">
    <source>
        <dbReference type="EMBL" id="KAJ9598110.1"/>
    </source>
</evidence>
<comment type="caution">
    <text evidence="7">The sequence shown here is derived from an EMBL/GenBank/DDBJ whole genome shotgun (WGS) entry which is preliminary data.</text>
</comment>
<proteinExistence type="predicted"/>
<dbReference type="Proteomes" id="UP001233999">
    <property type="component" value="Unassembled WGS sequence"/>
</dbReference>
<accession>A0AAD8AG53</accession>
<comment type="function">
    <text evidence="5">Involved in transvection phenomena (= synapsis-dependent gene expression), where the synaptic pairing of chromosomes carrying genes with which zeste interacts influences the expression of these genes. Zeste binds to DNA and stimulates transcription from a nearby promoter.</text>
</comment>
<evidence type="ECO:0000259" key="6">
    <source>
        <dbReference type="Pfam" id="PF13873"/>
    </source>
</evidence>
<organism evidence="7 8">
    <name type="scientific">Diploptera punctata</name>
    <name type="common">Pacific beetle cockroach</name>
    <dbReference type="NCBI Taxonomy" id="6984"/>
    <lineage>
        <taxon>Eukaryota</taxon>
        <taxon>Metazoa</taxon>
        <taxon>Ecdysozoa</taxon>
        <taxon>Arthropoda</taxon>
        <taxon>Hexapoda</taxon>
        <taxon>Insecta</taxon>
        <taxon>Pterygota</taxon>
        <taxon>Neoptera</taxon>
        <taxon>Polyneoptera</taxon>
        <taxon>Dictyoptera</taxon>
        <taxon>Blattodea</taxon>
        <taxon>Blaberoidea</taxon>
        <taxon>Blaberidae</taxon>
        <taxon>Diplopterinae</taxon>
        <taxon>Diploptera</taxon>
    </lineage>
</organism>